<reference evidence="2" key="1">
    <citation type="submission" date="2012-02" db="EMBL/GenBank/DDBJ databases">
        <title>Complete sequence of chromosome of Methanomethylovorans hollandica DSM 15978.</title>
        <authorList>
            <person name="Lucas S."/>
            <person name="Copeland A."/>
            <person name="Lapidus A."/>
            <person name="Glavina del Rio T."/>
            <person name="Dalin E."/>
            <person name="Tice H."/>
            <person name="Bruce D."/>
            <person name="Goodwin L."/>
            <person name="Pitluck S."/>
            <person name="Peters L."/>
            <person name="Mikhailova N."/>
            <person name="Held B."/>
            <person name="Kyrpides N."/>
            <person name="Mavromatis K."/>
            <person name="Ivanova N."/>
            <person name="Brettin T."/>
            <person name="Detter J.C."/>
            <person name="Han C."/>
            <person name="Larimer F."/>
            <person name="Land M."/>
            <person name="Hauser L."/>
            <person name="Markowitz V."/>
            <person name="Cheng J.-F."/>
            <person name="Hugenholtz P."/>
            <person name="Woyke T."/>
            <person name="Wu D."/>
            <person name="Spring S."/>
            <person name="Schroeder M."/>
            <person name="Brambilla E."/>
            <person name="Klenk H.-P."/>
            <person name="Eisen J.A."/>
        </authorList>
    </citation>
    <scope>NUCLEOTIDE SEQUENCE [LARGE SCALE GENOMIC DNA]</scope>
    <source>
        <strain evidence="2">DSM 15978 / NBRC 107637 / DMS1</strain>
    </source>
</reference>
<dbReference type="HOGENOM" id="CLU_084115_2_0_2"/>
<protein>
    <submittedName>
        <fullName evidence="1">Plastocyanin</fullName>
    </submittedName>
</protein>
<dbReference type="STRING" id="867904.Metho_1682"/>
<dbReference type="AlphaFoldDB" id="L0KYW8"/>
<dbReference type="EMBL" id="CP003362">
    <property type="protein sequence ID" value="AGB49875.1"/>
    <property type="molecule type" value="Genomic_DNA"/>
</dbReference>
<sequence precursor="true">MKNKLLVSIVLISFLAFSGCTDKENMPDTGSNTSTNVSVDDTKYFEIYIDNYAFHPQSITISRGDTIRWTNNDSVPFIVKSSVFQSPTLTKDMTFTYTFHERRTYNYYLATHPYTQSGTIVVE</sequence>
<dbReference type="SUPFAM" id="SSF49503">
    <property type="entry name" value="Cupredoxins"/>
    <property type="match status" value="1"/>
</dbReference>
<accession>L0KYW8</accession>
<dbReference type="InterPro" id="IPR008972">
    <property type="entry name" value="Cupredoxin"/>
</dbReference>
<dbReference type="KEGG" id="mhz:Metho_1682"/>
<dbReference type="PROSITE" id="PS51257">
    <property type="entry name" value="PROKAR_LIPOPROTEIN"/>
    <property type="match status" value="1"/>
</dbReference>
<dbReference type="Proteomes" id="UP000010866">
    <property type="component" value="Chromosome"/>
</dbReference>
<dbReference type="PANTHER" id="PTHR36507">
    <property type="entry name" value="BLL1555 PROTEIN"/>
    <property type="match status" value="1"/>
</dbReference>
<dbReference type="Gene3D" id="2.60.40.420">
    <property type="entry name" value="Cupredoxins - blue copper proteins"/>
    <property type="match status" value="1"/>
</dbReference>
<gene>
    <name evidence="1" type="ordered locus">Metho_1682</name>
</gene>
<evidence type="ECO:0000313" key="1">
    <source>
        <dbReference type="EMBL" id="AGB49875.1"/>
    </source>
</evidence>
<name>L0KYW8_METHD</name>
<evidence type="ECO:0000313" key="2">
    <source>
        <dbReference type="Proteomes" id="UP000010866"/>
    </source>
</evidence>
<dbReference type="OrthoDB" id="11836at2157"/>
<organism evidence="1 2">
    <name type="scientific">Methanomethylovorans hollandica (strain DSM 15978 / NBRC 107637 / DMS1)</name>
    <dbReference type="NCBI Taxonomy" id="867904"/>
    <lineage>
        <taxon>Archaea</taxon>
        <taxon>Methanobacteriati</taxon>
        <taxon>Methanobacteriota</taxon>
        <taxon>Stenosarchaea group</taxon>
        <taxon>Methanomicrobia</taxon>
        <taxon>Methanosarcinales</taxon>
        <taxon>Methanosarcinaceae</taxon>
        <taxon>Methanomethylovorans</taxon>
    </lineage>
</organism>
<dbReference type="RefSeq" id="WP_015325040.1">
    <property type="nucleotide sequence ID" value="NC_019977.1"/>
</dbReference>
<keyword evidence="2" id="KW-1185">Reference proteome</keyword>
<dbReference type="InterPro" id="IPR052721">
    <property type="entry name" value="ET_Amicyanin"/>
</dbReference>
<dbReference type="GeneID" id="14406195"/>
<proteinExistence type="predicted"/>
<dbReference type="PANTHER" id="PTHR36507:SF1">
    <property type="entry name" value="BLL1555 PROTEIN"/>
    <property type="match status" value="1"/>
</dbReference>